<dbReference type="AlphaFoldDB" id="W4JMZ1"/>
<protein>
    <recommendedName>
        <fullName evidence="1">peptidyl-tRNA hydrolase</fullName>
        <ecNumber evidence="1">3.1.1.29</ecNumber>
    </recommendedName>
</protein>
<reference evidence="4 5" key="1">
    <citation type="journal article" date="2012" name="New Phytol.">
        <title>Insight into trade-off between wood decay and parasitism from the genome of a fungal forest pathogen.</title>
        <authorList>
            <person name="Olson A."/>
            <person name="Aerts A."/>
            <person name="Asiegbu F."/>
            <person name="Belbahri L."/>
            <person name="Bouzid O."/>
            <person name="Broberg A."/>
            <person name="Canback B."/>
            <person name="Coutinho P.M."/>
            <person name="Cullen D."/>
            <person name="Dalman K."/>
            <person name="Deflorio G."/>
            <person name="van Diepen L.T."/>
            <person name="Dunand C."/>
            <person name="Duplessis S."/>
            <person name="Durling M."/>
            <person name="Gonthier P."/>
            <person name="Grimwood J."/>
            <person name="Fossdal C.G."/>
            <person name="Hansson D."/>
            <person name="Henrissat B."/>
            <person name="Hietala A."/>
            <person name="Himmelstrand K."/>
            <person name="Hoffmeister D."/>
            <person name="Hogberg N."/>
            <person name="James T.Y."/>
            <person name="Karlsson M."/>
            <person name="Kohler A."/>
            <person name="Kues U."/>
            <person name="Lee Y.H."/>
            <person name="Lin Y.C."/>
            <person name="Lind M."/>
            <person name="Lindquist E."/>
            <person name="Lombard V."/>
            <person name="Lucas S."/>
            <person name="Lunden K."/>
            <person name="Morin E."/>
            <person name="Murat C."/>
            <person name="Park J."/>
            <person name="Raffaello T."/>
            <person name="Rouze P."/>
            <person name="Salamov A."/>
            <person name="Schmutz J."/>
            <person name="Solheim H."/>
            <person name="Stahlberg J."/>
            <person name="Velez H."/>
            <person name="de Vries R.P."/>
            <person name="Wiebenga A."/>
            <person name="Woodward S."/>
            <person name="Yakovlev I."/>
            <person name="Garbelotto M."/>
            <person name="Martin F."/>
            <person name="Grigoriev I.V."/>
            <person name="Stenlid J."/>
        </authorList>
    </citation>
    <scope>NUCLEOTIDE SEQUENCE [LARGE SCALE GENOMIC DNA]</scope>
    <source>
        <strain evidence="4 5">TC 32-1</strain>
    </source>
</reference>
<dbReference type="Pfam" id="PF01981">
    <property type="entry name" value="PTH2"/>
    <property type="match status" value="1"/>
</dbReference>
<dbReference type="PANTHER" id="PTHR46194">
    <property type="entry name" value="PEPTIDYL-TRNA HYDROLASE PTRHD1-RELATED"/>
    <property type="match status" value="1"/>
</dbReference>
<dbReference type="GO" id="GO:0004045">
    <property type="term" value="F:peptidyl-tRNA hydrolase activity"/>
    <property type="evidence" value="ECO:0007669"/>
    <property type="project" value="UniProtKB-EC"/>
</dbReference>
<dbReference type="OrthoDB" id="201213at2759"/>
<dbReference type="SUPFAM" id="SSF102462">
    <property type="entry name" value="Peptidyl-tRNA hydrolase II"/>
    <property type="match status" value="1"/>
</dbReference>
<dbReference type="InterPro" id="IPR023476">
    <property type="entry name" value="Pep_tRNA_hydro_II_dom_sf"/>
</dbReference>
<dbReference type="EC" id="3.1.1.29" evidence="1"/>
<keyword evidence="5" id="KW-1185">Reference proteome</keyword>
<evidence type="ECO:0000256" key="1">
    <source>
        <dbReference type="ARBA" id="ARBA00013260"/>
    </source>
</evidence>
<organism evidence="4 5">
    <name type="scientific">Heterobasidion irregulare (strain TC 32-1)</name>
    <dbReference type="NCBI Taxonomy" id="747525"/>
    <lineage>
        <taxon>Eukaryota</taxon>
        <taxon>Fungi</taxon>
        <taxon>Dikarya</taxon>
        <taxon>Basidiomycota</taxon>
        <taxon>Agaricomycotina</taxon>
        <taxon>Agaricomycetes</taxon>
        <taxon>Russulales</taxon>
        <taxon>Bondarzewiaceae</taxon>
        <taxon>Heterobasidion</taxon>
        <taxon>Heterobasidion annosum species complex</taxon>
    </lineage>
</organism>
<sequence>MLETAAQETSPQKQPLVMQLIVRRDLLDTEAWGVGPLMAQTAHAAVAVIHETKQRPETVDYLDDLKNMHKVVMQTPSLVTLEKLAASLSNAEPPIPYHLWVEQPENVPTCLALAPNRRDKLIRKALDKSSCRLWKS</sequence>
<accession>W4JMZ1</accession>
<comment type="catalytic activity">
    <reaction evidence="3">
        <text>an N-acyl-L-alpha-aminoacyl-tRNA + H2O = an N-acyl-L-amino acid + a tRNA + H(+)</text>
        <dbReference type="Rhea" id="RHEA:54448"/>
        <dbReference type="Rhea" id="RHEA-COMP:10123"/>
        <dbReference type="Rhea" id="RHEA-COMP:13883"/>
        <dbReference type="ChEBI" id="CHEBI:15377"/>
        <dbReference type="ChEBI" id="CHEBI:15378"/>
        <dbReference type="ChEBI" id="CHEBI:59874"/>
        <dbReference type="ChEBI" id="CHEBI:78442"/>
        <dbReference type="ChEBI" id="CHEBI:138191"/>
        <dbReference type="EC" id="3.1.1.29"/>
    </reaction>
</comment>
<dbReference type="InterPro" id="IPR002833">
    <property type="entry name" value="PTH2"/>
</dbReference>
<evidence type="ECO:0000313" key="4">
    <source>
        <dbReference type="EMBL" id="ETW74829.1"/>
    </source>
</evidence>
<dbReference type="eggNOG" id="KOG3305">
    <property type="taxonomic scope" value="Eukaryota"/>
</dbReference>
<dbReference type="HOGENOM" id="CLU_119261_1_0_1"/>
<dbReference type="EMBL" id="KI925467">
    <property type="protein sequence ID" value="ETW74829.1"/>
    <property type="molecule type" value="Genomic_DNA"/>
</dbReference>
<gene>
    <name evidence="4" type="ORF">HETIRDRAFT_332418</name>
</gene>
<dbReference type="Proteomes" id="UP000030671">
    <property type="component" value="Unassembled WGS sequence"/>
</dbReference>
<dbReference type="Gene3D" id="3.40.1490.10">
    <property type="entry name" value="Bit1"/>
    <property type="match status" value="1"/>
</dbReference>
<keyword evidence="2" id="KW-0378">Hydrolase</keyword>
<dbReference type="KEGG" id="hir:HETIRDRAFT_332418"/>
<dbReference type="GeneID" id="20671729"/>
<dbReference type="InterPro" id="IPR042237">
    <property type="entry name" value="PTRHD1"/>
</dbReference>
<name>W4JMZ1_HETIT</name>
<dbReference type="PANTHER" id="PTHR46194:SF1">
    <property type="entry name" value="PEPTIDYL-TRNA HYDROLASE PTRHD1-RELATED"/>
    <property type="match status" value="1"/>
</dbReference>
<proteinExistence type="predicted"/>
<dbReference type="InParanoid" id="W4JMZ1"/>
<dbReference type="RefSeq" id="XP_009553304.1">
    <property type="nucleotide sequence ID" value="XM_009555009.1"/>
</dbReference>
<evidence type="ECO:0000256" key="2">
    <source>
        <dbReference type="ARBA" id="ARBA00022801"/>
    </source>
</evidence>
<evidence type="ECO:0000256" key="3">
    <source>
        <dbReference type="ARBA" id="ARBA00048707"/>
    </source>
</evidence>
<evidence type="ECO:0000313" key="5">
    <source>
        <dbReference type="Proteomes" id="UP000030671"/>
    </source>
</evidence>